<comment type="caution">
    <text evidence="1">The sequence shown here is derived from an EMBL/GenBank/DDBJ whole genome shotgun (WGS) entry which is preliminary data.</text>
</comment>
<accession>A0A2U1MZK1</accession>
<keyword evidence="2" id="KW-1185">Reference proteome</keyword>
<sequence length="176" mass="19658">MEMTSGIDSLPAGSGDFTINPVKWEAITVAGDCLKILMLLHTSSKAAESHTSLMSLLLEAIVMVLLASENDSSQEVRELKTASVRLVSQLAHSQTSVGYFKDALLWMPSTRRQKLQVYCDVVKDEKEYAPSNTRVGFVEEDSTDVAFYIDEESFDALDYENAYLAFDPEKSPKFHY</sequence>
<organism evidence="1 2">
    <name type="scientific">Artemisia annua</name>
    <name type="common">Sweet wormwood</name>
    <dbReference type="NCBI Taxonomy" id="35608"/>
    <lineage>
        <taxon>Eukaryota</taxon>
        <taxon>Viridiplantae</taxon>
        <taxon>Streptophyta</taxon>
        <taxon>Embryophyta</taxon>
        <taxon>Tracheophyta</taxon>
        <taxon>Spermatophyta</taxon>
        <taxon>Magnoliopsida</taxon>
        <taxon>eudicotyledons</taxon>
        <taxon>Gunneridae</taxon>
        <taxon>Pentapetalae</taxon>
        <taxon>asterids</taxon>
        <taxon>campanulids</taxon>
        <taxon>Asterales</taxon>
        <taxon>Asteraceae</taxon>
        <taxon>Asteroideae</taxon>
        <taxon>Anthemideae</taxon>
        <taxon>Artemisiinae</taxon>
        <taxon>Artemisia</taxon>
    </lineage>
</organism>
<gene>
    <name evidence="1" type="ORF">CTI12_AA193680</name>
</gene>
<name>A0A2U1MZK1_ARTAN</name>
<evidence type="ECO:0000313" key="1">
    <source>
        <dbReference type="EMBL" id="PWA66679.1"/>
    </source>
</evidence>
<dbReference type="AlphaFoldDB" id="A0A2U1MZK1"/>
<dbReference type="OrthoDB" id="192608at2759"/>
<evidence type="ECO:0000313" key="2">
    <source>
        <dbReference type="Proteomes" id="UP000245207"/>
    </source>
</evidence>
<protein>
    <submittedName>
        <fullName evidence="1">HEAT repeat-containing protein</fullName>
    </submittedName>
</protein>
<dbReference type="PANTHER" id="PTHR46975">
    <property type="entry name" value="PROTEIN SWEETIE"/>
    <property type="match status" value="1"/>
</dbReference>
<proteinExistence type="predicted"/>
<reference evidence="1 2" key="1">
    <citation type="journal article" date="2018" name="Mol. Plant">
        <title>The genome of Artemisia annua provides insight into the evolution of Asteraceae family and artemisinin biosynthesis.</title>
        <authorList>
            <person name="Shen Q."/>
            <person name="Zhang L."/>
            <person name="Liao Z."/>
            <person name="Wang S."/>
            <person name="Yan T."/>
            <person name="Shi P."/>
            <person name="Liu M."/>
            <person name="Fu X."/>
            <person name="Pan Q."/>
            <person name="Wang Y."/>
            <person name="Lv Z."/>
            <person name="Lu X."/>
            <person name="Zhang F."/>
            <person name="Jiang W."/>
            <person name="Ma Y."/>
            <person name="Chen M."/>
            <person name="Hao X."/>
            <person name="Li L."/>
            <person name="Tang Y."/>
            <person name="Lv G."/>
            <person name="Zhou Y."/>
            <person name="Sun X."/>
            <person name="Brodelius P.E."/>
            <person name="Rose J.K.C."/>
            <person name="Tang K."/>
        </authorList>
    </citation>
    <scope>NUCLEOTIDE SEQUENCE [LARGE SCALE GENOMIC DNA]</scope>
    <source>
        <strain evidence="2">cv. Huhao1</strain>
        <tissue evidence="1">Leaf</tissue>
    </source>
</reference>
<dbReference type="STRING" id="35608.A0A2U1MZK1"/>
<dbReference type="Proteomes" id="UP000245207">
    <property type="component" value="Unassembled WGS sequence"/>
</dbReference>
<dbReference type="GO" id="GO:0005975">
    <property type="term" value="P:carbohydrate metabolic process"/>
    <property type="evidence" value="ECO:0007669"/>
    <property type="project" value="InterPro"/>
</dbReference>
<dbReference type="EMBL" id="PKPP01003985">
    <property type="protein sequence ID" value="PWA66679.1"/>
    <property type="molecule type" value="Genomic_DNA"/>
</dbReference>
<dbReference type="PANTHER" id="PTHR46975:SF2">
    <property type="entry name" value="PROTEIN SWEETIE"/>
    <property type="match status" value="1"/>
</dbReference>
<dbReference type="InterPro" id="IPR044218">
    <property type="entry name" value="SWEETIE"/>
</dbReference>